<dbReference type="STRING" id="278938.A0A4Z1JLD6"/>
<gene>
    <name evidence="3" type="ORF">BELL_0272g00010</name>
</gene>
<reference evidence="3 4" key="1">
    <citation type="submission" date="2017-12" db="EMBL/GenBank/DDBJ databases">
        <title>Comparative genomics of Botrytis spp.</title>
        <authorList>
            <person name="Valero-Jimenez C.A."/>
            <person name="Tapia P."/>
            <person name="Veloso J."/>
            <person name="Silva-Moreno E."/>
            <person name="Staats M."/>
            <person name="Valdes J.H."/>
            <person name="Van Kan J.A.L."/>
        </authorList>
    </citation>
    <scope>NUCLEOTIDE SEQUENCE [LARGE SCALE GENOMIC DNA]</scope>
    <source>
        <strain evidence="3 4">Be9601</strain>
    </source>
</reference>
<comment type="caution">
    <text evidence="3">The sequence shown here is derived from an EMBL/GenBank/DDBJ whole genome shotgun (WGS) entry which is preliminary data.</text>
</comment>
<dbReference type="InterPro" id="IPR015421">
    <property type="entry name" value="PyrdxlP-dep_Trfase_major"/>
</dbReference>
<dbReference type="PANTHER" id="PTHR43795:SF39">
    <property type="entry name" value="AMINOTRANSFERASE CLASS I_CLASSII DOMAIN-CONTAINING PROTEIN"/>
    <property type="match status" value="1"/>
</dbReference>
<evidence type="ECO:0000256" key="1">
    <source>
        <dbReference type="ARBA" id="ARBA00022898"/>
    </source>
</evidence>
<dbReference type="CDD" id="cd00609">
    <property type="entry name" value="AAT_like"/>
    <property type="match status" value="1"/>
</dbReference>
<evidence type="ECO:0000313" key="4">
    <source>
        <dbReference type="Proteomes" id="UP000297229"/>
    </source>
</evidence>
<dbReference type="InterPro" id="IPR015424">
    <property type="entry name" value="PyrdxlP-dep_Trfase"/>
</dbReference>
<dbReference type="Gene3D" id="3.90.1150.10">
    <property type="entry name" value="Aspartate Aminotransferase, domain 1"/>
    <property type="match status" value="1"/>
</dbReference>
<proteinExistence type="predicted"/>
<dbReference type="Gene3D" id="3.40.640.10">
    <property type="entry name" value="Type I PLP-dependent aspartate aminotransferase-like (Major domain)"/>
    <property type="match status" value="1"/>
</dbReference>
<protein>
    <recommendedName>
        <fullName evidence="2">Aminotransferase class I/classII large domain-containing protein</fullName>
    </recommendedName>
</protein>
<accession>A0A4Z1JLD6</accession>
<keyword evidence="1" id="KW-0663">Pyridoxal phosphate</keyword>
<sequence>MENLSSRCLQNVSSEEIRNFMSTVFGNPWSEGNPDGIFPMGIAENRLMHDEIANYINSNFRATPKMLTYGDGPTGSFELRAALATFWNSNFSPKEPVSRDHVTVMGGGSSILDALSYCIAEEHEGILVAQPFYVGFVGDFEDRARVKVVPVPIGALEDVTTMAGVEKHEEALIVLREKGVKIRGLMLCNPHNPLGRCYAPEVLEAYLSLCSKYNIHLISDEVYAMAVFPNQDIPNPMSFTSILSIDIGKFCDPALVCVIYGMSKDFCSNGLRIGCIISQHNPTLHRTLGAISKFAWASSLSDHVWTLMLNDQKFLDYYFSTLAQKMRNTYELCTRRLKEFGISYIPASCGPFIWIDLRSYLTIPTIEAERILSWKMLKHGIWLATGEAFASEEPGWYRITFAMDEKDLRFGMDRLWKVLSIVEEGFSKSSHLISRENPISHSLYNK</sequence>
<evidence type="ECO:0000313" key="3">
    <source>
        <dbReference type="EMBL" id="TGO74561.1"/>
    </source>
</evidence>
<keyword evidence="4" id="KW-1185">Reference proteome</keyword>
<dbReference type="Proteomes" id="UP000297229">
    <property type="component" value="Unassembled WGS sequence"/>
</dbReference>
<dbReference type="SUPFAM" id="SSF53383">
    <property type="entry name" value="PLP-dependent transferases"/>
    <property type="match status" value="1"/>
</dbReference>
<feature type="domain" description="Aminotransferase class I/classII large" evidence="2">
    <location>
        <begin position="60"/>
        <end position="414"/>
    </location>
</feature>
<dbReference type="GO" id="GO:0030170">
    <property type="term" value="F:pyridoxal phosphate binding"/>
    <property type="evidence" value="ECO:0007669"/>
    <property type="project" value="InterPro"/>
</dbReference>
<dbReference type="InterPro" id="IPR015422">
    <property type="entry name" value="PyrdxlP-dep_Trfase_small"/>
</dbReference>
<organism evidence="3 4">
    <name type="scientific">Botrytis elliptica</name>
    <dbReference type="NCBI Taxonomy" id="278938"/>
    <lineage>
        <taxon>Eukaryota</taxon>
        <taxon>Fungi</taxon>
        <taxon>Dikarya</taxon>
        <taxon>Ascomycota</taxon>
        <taxon>Pezizomycotina</taxon>
        <taxon>Leotiomycetes</taxon>
        <taxon>Helotiales</taxon>
        <taxon>Sclerotiniaceae</taxon>
        <taxon>Botrytis</taxon>
    </lineage>
</organism>
<dbReference type="EMBL" id="PQXM01000271">
    <property type="protein sequence ID" value="TGO74561.1"/>
    <property type="molecule type" value="Genomic_DNA"/>
</dbReference>
<dbReference type="GO" id="GO:0008483">
    <property type="term" value="F:transaminase activity"/>
    <property type="evidence" value="ECO:0007669"/>
    <property type="project" value="TreeGrafter"/>
</dbReference>
<dbReference type="PANTHER" id="PTHR43795">
    <property type="entry name" value="BIFUNCTIONAL ASPARTATE AMINOTRANSFERASE AND GLUTAMATE/ASPARTATE-PREPHENATE AMINOTRANSFERASE-RELATED"/>
    <property type="match status" value="1"/>
</dbReference>
<dbReference type="AlphaFoldDB" id="A0A4Z1JLD6"/>
<dbReference type="GO" id="GO:0006520">
    <property type="term" value="P:amino acid metabolic process"/>
    <property type="evidence" value="ECO:0007669"/>
    <property type="project" value="TreeGrafter"/>
</dbReference>
<name>A0A4Z1JLD6_9HELO</name>
<dbReference type="InterPro" id="IPR004839">
    <property type="entry name" value="Aminotransferase_I/II_large"/>
</dbReference>
<dbReference type="PRINTS" id="PR00753">
    <property type="entry name" value="ACCSYNTHASE"/>
</dbReference>
<evidence type="ECO:0000259" key="2">
    <source>
        <dbReference type="Pfam" id="PF00155"/>
    </source>
</evidence>
<dbReference type="Pfam" id="PF00155">
    <property type="entry name" value="Aminotran_1_2"/>
    <property type="match status" value="1"/>
</dbReference>
<dbReference type="InterPro" id="IPR050478">
    <property type="entry name" value="Ethylene_sulfur-biosynth"/>
</dbReference>